<dbReference type="AlphaFoldDB" id="A0A3L7AN05"/>
<feature type="coiled-coil region" evidence="2">
    <location>
        <begin position="270"/>
        <end position="297"/>
    </location>
</feature>
<evidence type="ECO:0000256" key="2">
    <source>
        <dbReference type="SAM" id="Coils"/>
    </source>
</evidence>
<dbReference type="InterPro" id="IPR016772">
    <property type="entry name" value="UCP020408"/>
</dbReference>
<name>A0A3L7AN05_9HYPH</name>
<evidence type="ECO:0000313" key="4">
    <source>
        <dbReference type="Proteomes" id="UP000269692"/>
    </source>
</evidence>
<organism evidence="3 4">
    <name type="scientific">Xanthobacter tagetidis</name>
    <dbReference type="NCBI Taxonomy" id="60216"/>
    <lineage>
        <taxon>Bacteria</taxon>
        <taxon>Pseudomonadati</taxon>
        <taxon>Pseudomonadota</taxon>
        <taxon>Alphaproteobacteria</taxon>
        <taxon>Hyphomicrobiales</taxon>
        <taxon>Xanthobacteraceae</taxon>
        <taxon>Xanthobacter</taxon>
    </lineage>
</organism>
<keyword evidence="2" id="KW-0175">Coiled coil</keyword>
<gene>
    <name evidence="3" type="ORF">D9R14_03265</name>
</gene>
<proteinExistence type="inferred from homology"/>
<reference evidence="3 4" key="1">
    <citation type="submission" date="2018-10" db="EMBL/GenBank/DDBJ databases">
        <title>Xanthobacter tagetidis genome sequencing and assembly.</title>
        <authorList>
            <person name="Maclea K.S."/>
            <person name="Goen A.E."/>
            <person name="Fatima S.A."/>
        </authorList>
    </citation>
    <scope>NUCLEOTIDE SEQUENCE [LARGE SCALE GENOMIC DNA]</scope>
    <source>
        <strain evidence="3 4">ATCC 700314</strain>
    </source>
</reference>
<protein>
    <submittedName>
        <fullName evidence="3">DUF2325 domain-containing protein</fullName>
    </submittedName>
</protein>
<comment type="caution">
    <text evidence="3">The sequence shown here is derived from an EMBL/GenBank/DDBJ whole genome shotgun (WGS) entry which is preliminary data.</text>
</comment>
<keyword evidence="4" id="KW-1185">Reference proteome</keyword>
<dbReference type="Pfam" id="PF10087">
    <property type="entry name" value="DUF2325"/>
    <property type="match status" value="1"/>
</dbReference>
<sequence length="421" mass="45211">MVASPVLSPVLLGHFAARAGILPSSRKALDLADGAPRRERLWELSSNLHCSVIGTCLSTADLRQFFTKLKDPLARTASEHEIHSLAVAGAGRRDLPGKLLQKLLDKKHEAQLRRFSRAASLEEVRALWRDSLEKGEVPGAYWATLTHPLTDQALAREAFCEVHMLSHLMGQSNRADIKRLRTLEAELGARDEKIARQEQRLSQMAASQAALAREAAQLKADLRHALEQGTGVAAPVADGEAVAALRRRLGDEQARSAALAERLAARDAALSENARRIAALEREAQELCREVEALEGTLACAAEPAAAEPEAPRGLAGLRFLYVGGRPKQLDQLRAFADKAGGVLLTHDGGMEETVTLLPGLVSQADIAFFPVDCVSHLASSQVKRLCRDAGKPFIPLRTSGLASFAAALDALAAQSAEAAQ</sequence>
<dbReference type="Proteomes" id="UP000269692">
    <property type="component" value="Unassembled WGS sequence"/>
</dbReference>
<evidence type="ECO:0000256" key="1">
    <source>
        <dbReference type="ARBA" id="ARBA00007189"/>
    </source>
</evidence>
<dbReference type="EMBL" id="RCTF01000002">
    <property type="protein sequence ID" value="RLP81030.1"/>
    <property type="molecule type" value="Genomic_DNA"/>
</dbReference>
<evidence type="ECO:0000313" key="3">
    <source>
        <dbReference type="EMBL" id="RLP81030.1"/>
    </source>
</evidence>
<feature type="coiled-coil region" evidence="2">
    <location>
        <begin position="180"/>
        <end position="228"/>
    </location>
</feature>
<comment type="similarity">
    <text evidence="1">Belongs to the UPF0751 family.</text>
</comment>
<accession>A0A3L7AN05</accession>